<dbReference type="Gramene" id="C.cajan_19087.t">
    <property type="protein sequence ID" value="C.cajan_19087.t.cds1"/>
    <property type="gene ID" value="C.cajan_19087"/>
</dbReference>
<feature type="domain" description="Reverse transcriptase Ty1/copia-type" evidence="1">
    <location>
        <begin position="13"/>
        <end position="111"/>
    </location>
</feature>
<keyword evidence="3" id="KW-1185">Reference proteome</keyword>
<reference evidence="2 3" key="1">
    <citation type="journal article" date="2012" name="Nat. Biotechnol.">
        <title>Draft genome sequence of pigeonpea (Cajanus cajan), an orphan legume crop of resource-poor farmers.</title>
        <authorList>
            <person name="Varshney R.K."/>
            <person name="Chen W."/>
            <person name="Li Y."/>
            <person name="Bharti A.K."/>
            <person name="Saxena R.K."/>
            <person name="Schlueter J.A."/>
            <person name="Donoghue M.T."/>
            <person name="Azam S."/>
            <person name="Fan G."/>
            <person name="Whaley A.M."/>
            <person name="Farmer A.D."/>
            <person name="Sheridan J."/>
            <person name="Iwata A."/>
            <person name="Tuteja R."/>
            <person name="Penmetsa R.V."/>
            <person name="Wu W."/>
            <person name="Upadhyaya H.D."/>
            <person name="Yang S.P."/>
            <person name="Shah T."/>
            <person name="Saxena K.B."/>
            <person name="Michael T."/>
            <person name="McCombie W.R."/>
            <person name="Yang B."/>
            <person name="Zhang G."/>
            <person name="Yang H."/>
            <person name="Wang J."/>
            <person name="Spillane C."/>
            <person name="Cook D.R."/>
            <person name="May G.D."/>
            <person name="Xu X."/>
            <person name="Jackson S.A."/>
        </authorList>
    </citation>
    <scope>NUCLEOTIDE SEQUENCE [LARGE SCALE GENOMIC DNA]</scope>
    <source>
        <strain evidence="3">cv. Asha</strain>
    </source>
</reference>
<evidence type="ECO:0000259" key="1">
    <source>
        <dbReference type="Pfam" id="PF07727"/>
    </source>
</evidence>
<dbReference type="STRING" id="3821.A0A151TDF1"/>
<protein>
    <submittedName>
        <fullName evidence="2">Retrovirus-related Pol polyprotein from transposon TNT 1-94</fullName>
    </submittedName>
</protein>
<accession>A0A151TDF1</accession>
<dbReference type="AlphaFoldDB" id="A0A151TDF1"/>
<sequence>MTMDEEVKSIERNQTWKLVELPIRKKNIGVKWVYKTKLNELGKINKYKARLVIKGYLQQHRVNYKEVFAPIARMDIVKMIKAIVSNKGWKLYQLDVKYAFLHGVSSEEVYVE</sequence>
<dbReference type="InterPro" id="IPR013103">
    <property type="entry name" value="RVT_2"/>
</dbReference>
<gene>
    <name evidence="2" type="ORF">KK1_019642</name>
</gene>
<evidence type="ECO:0000313" key="3">
    <source>
        <dbReference type="Proteomes" id="UP000075243"/>
    </source>
</evidence>
<evidence type="ECO:0000313" key="2">
    <source>
        <dbReference type="EMBL" id="KYP65026.1"/>
    </source>
</evidence>
<dbReference type="Pfam" id="PF07727">
    <property type="entry name" value="RVT_2"/>
    <property type="match status" value="1"/>
</dbReference>
<dbReference type="Proteomes" id="UP000075243">
    <property type="component" value="Chromosome 7"/>
</dbReference>
<proteinExistence type="predicted"/>
<organism evidence="2 3">
    <name type="scientific">Cajanus cajan</name>
    <name type="common">Pigeon pea</name>
    <name type="synonym">Cajanus indicus</name>
    <dbReference type="NCBI Taxonomy" id="3821"/>
    <lineage>
        <taxon>Eukaryota</taxon>
        <taxon>Viridiplantae</taxon>
        <taxon>Streptophyta</taxon>
        <taxon>Embryophyta</taxon>
        <taxon>Tracheophyta</taxon>
        <taxon>Spermatophyta</taxon>
        <taxon>Magnoliopsida</taxon>
        <taxon>eudicotyledons</taxon>
        <taxon>Gunneridae</taxon>
        <taxon>Pentapetalae</taxon>
        <taxon>rosids</taxon>
        <taxon>fabids</taxon>
        <taxon>Fabales</taxon>
        <taxon>Fabaceae</taxon>
        <taxon>Papilionoideae</taxon>
        <taxon>50 kb inversion clade</taxon>
        <taxon>NPAAA clade</taxon>
        <taxon>indigoferoid/millettioid clade</taxon>
        <taxon>Phaseoleae</taxon>
        <taxon>Cajanus</taxon>
    </lineage>
</organism>
<dbReference type="EMBL" id="CM003609">
    <property type="protein sequence ID" value="KYP65026.1"/>
    <property type="molecule type" value="Genomic_DNA"/>
</dbReference>
<name>A0A151TDF1_CAJCA</name>